<dbReference type="Pfam" id="PF13174">
    <property type="entry name" value="TPR_6"/>
    <property type="match status" value="1"/>
</dbReference>
<protein>
    <submittedName>
        <fullName evidence="4">Tetratricopeptide repeat-containing protein</fullName>
    </submittedName>
</protein>
<keyword evidence="1" id="KW-0597">Phosphoprotein</keyword>
<dbReference type="CDD" id="cd17589">
    <property type="entry name" value="REC_TPR"/>
    <property type="match status" value="1"/>
</dbReference>
<dbReference type="PANTHER" id="PTHR43228">
    <property type="entry name" value="TWO-COMPONENT RESPONSE REGULATOR"/>
    <property type="match status" value="1"/>
</dbReference>
<dbReference type="InterPro" id="IPR011990">
    <property type="entry name" value="TPR-like_helical_dom_sf"/>
</dbReference>
<keyword evidence="5" id="KW-1185">Reference proteome</keyword>
<dbReference type="SMART" id="SM00448">
    <property type="entry name" value="REC"/>
    <property type="match status" value="1"/>
</dbReference>
<dbReference type="SUPFAM" id="SSF48452">
    <property type="entry name" value="TPR-like"/>
    <property type="match status" value="2"/>
</dbReference>
<evidence type="ECO:0000256" key="2">
    <source>
        <dbReference type="PROSITE-ProRule" id="PRU00339"/>
    </source>
</evidence>
<dbReference type="SUPFAM" id="SSF52172">
    <property type="entry name" value="CheY-like"/>
    <property type="match status" value="1"/>
</dbReference>
<dbReference type="OrthoDB" id="7298659at2"/>
<feature type="domain" description="Response regulatory" evidence="3">
    <location>
        <begin position="10"/>
        <end position="129"/>
    </location>
</feature>
<accession>A0A1I7F2P7</accession>
<dbReference type="PROSITE" id="PS50110">
    <property type="entry name" value="RESPONSE_REGULATORY"/>
    <property type="match status" value="1"/>
</dbReference>
<dbReference type="Proteomes" id="UP000183656">
    <property type="component" value="Unassembled WGS sequence"/>
</dbReference>
<feature type="repeat" description="TPR" evidence="2">
    <location>
        <begin position="199"/>
        <end position="232"/>
    </location>
</feature>
<evidence type="ECO:0000256" key="1">
    <source>
        <dbReference type="PROSITE-ProRule" id="PRU00169"/>
    </source>
</evidence>
<organism evidence="4 5">
    <name type="scientific">Paenacidovorax caeni</name>
    <dbReference type="NCBI Taxonomy" id="343013"/>
    <lineage>
        <taxon>Bacteria</taxon>
        <taxon>Pseudomonadati</taxon>
        <taxon>Pseudomonadota</taxon>
        <taxon>Betaproteobacteria</taxon>
        <taxon>Burkholderiales</taxon>
        <taxon>Comamonadaceae</taxon>
        <taxon>Paenacidovorax</taxon>
    </lineage>
</organism>
<dbReference type="InterPro" id="IPR019734">
    <property type="entry name" value="TPR_rpt"/>
</dbReference>
<reference evidence="4 5" key="1">
    <citation type="submission" date="2016-10" db="EMBL/GenBank/DDBJ databases">
        <authorList>
            <person name="de Groot N.N."/>
        </authorList>
    </citation>
    <scope>NUCLEOTIDE SEQUENCE [LARGE SCALE GENOMIC DNA]</scope>
    <source>
        <strain evidence="4 5">R-24608</strain>
    </source>
</reference>
<dbReference type="InterPro" id="IPR052048">
    <property type="entry name" value="ST_Response_Regulator"/>
</dbReference>
<dbReference type="RefSeq" id="WP_074930005.1">
    <property type="nucleotide sequence ID" value="NZ_CYIG01000007.1"/>
</dbReference>
<dbReference type="InterPro" id="IPR011006">
    <property type="entry name" value="CheY-like_superfamily"/>
</dbReference>
<dbReference type="EMBL" id="FPBX01000001">
    <property type="protein sequence ID" value="SFU30395.1"/>
    <property type="molecule type" value="Genomic_DNA"/>
</dbReference>
<dbReference type="PANTHER" id="PTHR43228:SF1">
    <property type="entry name" value="TWO-COMPONENT RESPONSE REGULATOR ARR22"/>
    <property type="match status" value="1"/>
</dbReference>
<dbReference type="PROSITE" id="PS50005">
    <property type="entry name" value="TPR"/>
    <property type="match status" value="2"/>
</dbReference>
<dbReference type="GO" id="GO:0000160">
    <property type="term" value="P:phosphorelay signal transduction system"/>
    <property type="evidence" value="ECO:0007669"/>
    <property type="project" value="InterPro"/>
</dbReference>
<dbReference type="Pfam" id="PF14559">
    <property type="entry name" value="TPR_19"/>
    <property type="match status" value="2"/>
</dbReference>
<feature type="modified residue" description="4-aspartylphosphate" evidence="1">
    <location>
        <position position="60"/>
    </location>
</feature>
<keyword evidence="2" id="KW-0802">TPR repeat</keyword>
<dbReference type="Pfam" id="PF00072">
    <property type="entry name" value="Response_reg"/>
    <property type="match status" value="1"/>
</dbReference>
<evidence type="ECO:0000313" key="4">
    <source>
        <dbReference type="EMBL" id="SFU30395.1"/>
    </source>
</evidence>
<dbReference type="Gene3D" id="1.25.40.10">
    <property type="entry name" value="Tetratricopeptide repeat domain"/>
    <property type="match status" value="3"/>
</dbReference>
<gene>
    <name evidence="4" type="ORF">SAMN04489707_1001128</name>
</gene>
<proteinExistence type="predicted"/>
<dbReference type="AlphaFoldDB" id="A0A1I7F2P7"/>
<name>A0A1I7F2P7_9BURK</name>
<dbReference type="SMART" id="SM00028">
    <property type="entry name" value="TPR"/>
    <property type="match status" value="4"/>
</dbReference>
<dbReference type="InterPro" id="IPR001789">
    <property type="entry name" value="Sig_transdc_resp-reg_receiver"/>
</dbReference>
<dbReference type="STRING" id="343013.SAMN04489707_1001128"/>
<evidence type="ECO:0000259" key="3">
    <source>
        <dbReference type="PROSITE" id="PS50110"/>
    </source>
</evidence>
<feature type="repeat" description="TPR" evidence="2">
    <location>
        <begin position="233"/>
        <end position="266"/>
    </location>
</feature>
<evidence type="ECO:0000313" key="5">
    <source>
        <dbReference type="Proteomes" id="UP000183656"/>
    </source>
</evidence>
<dbReference type="Gene3D" id="3.40.50.2300">
    <property type="match status" value="1"/>
</dbReference>
<sequence>MPSAALTKAKVLVVDDYQGMRTILRDLVRSMGVSRVDTAASGRDALNHLRTNRYDVVICDFNLGIGLNGQQVLDEARLHDYIGVSTIWVMVTAEKTAEMIMGAAEAKPDEYLLKPINQNILESRLERLIVKKQALRSVEEALRGRDYATALARCNQLLAGEGGKAPEILRIKSDLLLKLGDYAGAKTLFESVLAARSVPWARTGLGKVYFHQGQYEMARNQFRQVLEENRMFIEAADWLAKTYDAMGDKPQAQQVLQAAVKLSPNSAYRQRALGETALRNGALDVAQSAFEKTIQISEFSSNKHPAAYVALARVLSENDNPEEALKLLKRTNEVFKDSKDSVNIAIQAAAVQSAVHHKAGQAEEAQAAMAQVEALLASHADKASPQTAMEVAQSMLALGRKEQACALMRNLVKSNHEDTQLSGQVQALFEQAQMGEEGRALIAESREEAISINNQGVLLGRQGQFAEGARLLRIALQNLPHSEVMMMNLCGLLIGQMRAEGRSDALLAEIMGLLERVHEINPDNAKYRQYMALLRPAGGR</sequence>